<evidence type="ECO:0000313" key="2">
    <source>
        <dbReference type="Proteomes" id="UP000799755"/>
    </source>
</evidence>
<reference evidence="1" key="1">
    <citation type="journal article" date="2020" name="Stud. Mycol.">
        <title>101 Dothideomycetes genomes: a test case for predicting lifestyles and emergence of pathogens.</title>
        <authorList>
            <person name="Haridas S."/>
            <person name="Albert R."/>
            <person name="Binder M."/>
            <person name="Bloem J."/>
            <person name="Labutti K."/>
            <person name="Salamov A."/>
            <person name="Andreopoulos B."/>
            <person name="Baker S."/>
            <person name="Barry K."/>
            <person name="Bills G."/>
            <person name="Bluhm B."/>
            <person name="Cannon C."/>
            <person name="Castanera R."/>
            <person name="Culley D."/>
            <person name="Daum C."/>
            <person name="Ezra D."/>
            <person name="Gonzalez J."/>
            <person name="Henrissat B."/>
            <person name="Kuo A."/>
            <person name="Liang C."/>
            <person name="Lipzen A."/>
            <person name="Lutzoni F."/>
            <person name="Magnuson J."/>
            <person name="Mondo S."/>
            <person name="Nolan M."/>
            <person name="Ohm R."/>
            <person name="Pangilinan J."/>
            <person name="Park H.-J."/>
            <person name="Ramirez L."/>
            <person name="Alfaro M."/>
            <person name="Sun H."/>
            <person name="Tritt A."/>
            <person name="Yoshinaga Y."/>
            <person name="Zwiers L.-H."/>
            <person name="Turgeon B."/>
            <person name="Goodwin S."/>
            <person name="Spatafora J."/>
            <person name="Crous P."/>
            <person name="Grigoriev I."/>
        </authorList>
    </citation>
    <scope>NUCLEOTIDE SEQUENCE</scope>
    <source>
        <strain evidence="1">ATCC 200398</strain>
    </source>
</reference>
<sequence length="836" mass="92113">MSTKSAESRSNSPEGGPEKRVSKKRKVLSCYACRNRKMKCDRVYPVCGRCQRTGRADQCTYDPRLLDELPVSGDGHVDGANFMHADSSTNGITSSTAIPPDALSWRVRVQERRLEILEKKLTKFDDTRPASVTTPASHLDGFDGEELSIRETMMFRGKSFKTQFYGATSPMSLINQFNQLQWFTRQAMSLDSSMHRIRGDFKGFRNRRKALLKERGPLTQGTDAEILALVPEKSVLDAQVSLYFQTFETSHRILHEPSFWDEYREFWVQGNGKDVPVNFATCLVLITAITKCLASDRETVFIGDSSTERESASTLVDVCDRWLARQSRKHLTLGFVQLQCLSLLAKRVNCVKMKQDWVHSGDVIRLAISSGMHRNPALLAGGRVSEFEKEMRRRLWATMMELELQSSIDCGLQSSLCGLYFDTQPPANISDEALSADLQQALTSSPTTHFTSTSYLNVSMRSIPLRIHLTQLLNNPTTSLHYSDVLHYDAQITSLLASLPSWSNSRATVPSALLDLQLRQFLVILHQPYALLASSNPRFSYSFTACINAASAVLSLYDGMIEKGIFVLNHARNDVFRTAITLSQVVYHNCSLSSPPPRSTSANTPASSTAAPSLSQPTEPTSSSKVSSNGPHPLVEIPRFPQDNFMMATLCRASIELLGRAVSIFENKVMRLGTGYMENWLLCAATAIMPSPTSASTHPTSMTQSSYTEEINSRGKKAIDRITRLCFRVLAMQKDPSNDFASSLRSTMATASPPEARTSLPVGVPTPGTLGSGSDASMQGMPGMNGIPGIAGIAMALGSGAGTDYQAPFEGLQDMQVDMGGWTFPDIWAFDMGGDF</sequence>
<organism evidence="1 2">
    <name type="scientific">Lindgomyces ingoldianus</name>
    <dbReference type="NCBI Taxonomy" id="673940"/>
    <lineage>
        <taxon>Eukaryota</taxon>
        <taxon>Fungi</taxon>
        <taxon>Dikarya</taxon>
        <taxon>Ascomycota</taxon>
        <taxon>Pezizomycotina</taxon>
        <taxon>Dothideomycetes</taxon>
        <taxon>Pleosporomycetidae</taxon>
        <taxon>Pleosporales</taxon>
        <taxon>Lindgomycetaceae</taxon>
        <taxon>Lindgomyces</taxon>
    </lineage>
</organism>
<protein>
    <submittedName>
        <fullName evidence="1">Uncharacterized protein</fullName>
    </submittedName>
</protein>
<dbReference type="Proteomes" id="UP000799755">
    <property type="component" value="Unassembled WGS sequence"/>
</dbReference>
<accession>A0ACB6Q9B8</accession>
<gene>
    <name evidence="1" type="ORF">BDR25DRAFT_297899</name>
</gene>
<evidence type="ECO:0000313" key="1">
    <source>
        <dbReference type="EMBL" id="KAF2463549.1"/>
    </source>
</evidence>
<dbReference type="EMBL" id="MU003549">
    <property type="protein sequence ID" value="KAF2463549.1"/>
    <property type="molecule type" value="Genomic_DNA"/>
</dbReference>
<comment type="caution">
    <text evidence="1">The sequence shown here is derived from an EMBL/GenBank/DDBJ whole genome shotgun (WGS) entry which is preliminary data.</text>
</comment>
<proteinExistence type="predicted"/>
<name>A0ACB6Q9B8_9PLEO</name>
<keyword evidence="2" id="KW-1185">Reference proteome</keyword>